<dbReference type="EMBL" id="CABEEZ010000133">
    <property type="protein sequence ID" value="VTR55387.1"/>
    <property type="molecule type" value="Genomic_DNA"/>
</dbReference>
<proteinExistence type="predicted"/>
<protein>
    <submittedName>
        <fullName evidence="1">Uncharacterized protein</fullName>
    </submittedName>
</protein>
<name>A0A4U9W8Y7_SERFO</name>
<organism evidence="1">
    <name type="scientific">Serratia fonticola</name>
    <dbReference type="NCBI Taxonomy" id="47917"/>
    <lineage>
        <taxon>Bacteria</taxon>
        <taxon>Pseudomonadati</taxon>
        <taxon>Pseudomonadota</taxon>
        <taxon>Gammaproteobacteria</taxon>
        <taxon>Enterobacterales</taxon>
        <taxon>Yersiniaceae</taxon>
        <taxon>Serratia</taxon>
    </lineage>
</organism>
<evidence type="ECO:0000313" key="1">
    <source>
        <dbReference type="EMBL" id="VTR55387.1"/>
    </source>
</evidence>
<dbReference type="AlphaFoldDB" id="A0A4U9W8Y7"/>
<gene>
    <name evidence="1" type="ORF">NCTC12965_06964</name>
</gene>
<sequence length="60" mass="6539">MAGFTHAHDHDFTAASGDSFTCPGKICIDVPIELGQAITLNLKHFFAGLLKVKARLQLDR</sequence>
<accession>A0A4U9W8Y7</accession>
<reference evidence="1" key="1">
    <citation type="submission" date="2019-05" db="EMBL/GenBank/DDBJ databases">
        <authorList>
            <consortium name="Pathogen Informatics"/>
        </authorList>
    </citation>
    <scope>NUCLEOTIDE SEQUENCE [LARGE SCALE GENOMIC DNA]</scope>
    <source>
        <strain evidence="1">NCTC12965</strain>
    </source>
</reference>